<reference evidence="1" key="1">
    <citation type="submission" date="2020-11" db="EMBL/GenBank/DDBJ databases">
        <authorList>
            <consortium name="DOE Joint Genome Institute"/>
            <person name="Ahrendt S."/>
            <person name="Riley R."/>
            <person name="Andreopoulos W."/>
            <person name="Labutti K."/>
            <person name="Pangilinan J."/>
            <person name="Ruiz-Duenas F.J."/>
            <person name="Barrasa J.M."/>
            <person name="Sanchez-Garcia M."/>
            <person name="Camarero S."/>
            <person name="Miyauchi S."/>
            <person name="Serrano A."/>
            <person name="Linde D."/>
            <person name="Babiker R."/>
            <person name="Drula E."/>
            <person name="Ayuso-Fernandez I."/>
            <person name="Pacheco R."/>
            <person name="Padilla G."/>
            <person name="Ferreira P."/>
            <person name="Barriuso J."/>
            <person name="Kellner H."/>
            <person name="Castanera R."/>
            <person name="Alfaro M."/>
            <person name="Ramirez L."/>
            <person name="Pisabarro A.G."/>
            <person name="Kuo A."/>
            <person name="Tritt A."/>
            <person name="Lipzen A."/>
            <person name="He G."/>
            <person name="Yan M."/>
            <person name="Ng V."/>
            <person name="Cullen D."/>
            <person name="Martin F."/>
            <person name="Rosso M.-N."/>
            <person name="Henrissat B."/>
            <person name="Hibbett D."/>
            <person name="Martinez A.T."/>
            <person name="Grigoriev I.V."/>
        </authorList>
    </citation>
    <scope>NUCLEOTIDE SEQUENCE</scope>
    <source>
        <strain evidence="1">MF-IS2</strain>
    </source>
</reference>
<proteinExistence type="predicted"/>
<dbReference type="Proteomes" id="UP000807342">
    <property type="component" value="Unassembled WGS sequence"/>
</dbReference>
<accession>A0A9P5XI00</accession>
<sequence>MIECGSSIILMHATSLAGSAFSCYNGVVGFAVRTMVFNSLMLRTNRQTRLLSETHGIYQTCYGSKKRNEQHHKLHLASFSQPSPIEQ</sequence>
<evidence type="ECO:0000313" key="2">
    <source>
        <dbReference type="Proteomes" id="UP000807342"/>
    </source>
</evidence>
<dbReference type="EMBL" id="MU151092">
    <property type="protein sequence ID" value="KAF9451080.1"/>
    <property type="molecule type" value="Genomic_DNA"/>
</dbReference>
<evidence type="ECO:0000313" key="1">
    <source>
        <dbReference type="EMBL" id="KAF9451080.1"/>
    </source>
</evidence>
<protein>
    <submittedName>
        <fullName evidence="1">Uncharacterized protein</fullName>
    </submittedName>
</protein>
<dbReference type="AlphaFoldDB" id="A0A9P5XI00"/>
<name>A0A9P5XI00_9AGAR</name>
<gene>
    <name evidence="1" type="ORF">P691DRAFT_412219</name>
</gene>
<comment type="caution">
    <text evidence="1">The sequence shown here is derived from an EMBL/GenBank/DDBJ whole genome shotgun (WGS) entry which is preliminary data.</text>
</comment>
<organism evidence="1 2">
    <name type="scientific">Macrolepiota fuliginosa MF-IS2</name>
    <dbReference type="NCBI Taxonomy" id="1400762"/>
    <lineage>
        <taxon>Eukaryota</taxon>
        <taxon>Fungi</taxon>
        <taxon>Dikarya</taxon>
        <taxon>Basidiomycota</taxon>
        <taxon>Agaricomycotina</taxon>
        <taxon>Agaricomycetes</taxon>
        <taxon>Agaricomycetidae</taxon>
        <taxon>Agaricales</taxon>
        <taxon>Agaricineae</taxon>
        <taxon>Agaricaceae</taxon>
        <taxon>Macrolepiota</taxon>
    </lineage>
</organism>
<keyword evidence="2" id="KW-1185">Reference proteome</keyword>